<dbReference type="AlphaFoldDB" id="A0AAV2PRR3"/>
<protein>
    <recommendedName>
        <fullName evidence="4">DH domain-containing protein</fullName>
    </recommendedName>
</protein>
<evidence type="ECO:0000313" key="2">
    <source>
        <dbReference type="EMBL" id="CAL4063995.1"/>
    </source>
</evidence>
<evidence type="ECO:0000256" key="1">
    <source>
        <dbReference type="SAM" id="MobiDB-lite"/>
    </source>
</evidence>
<name>A0AAV2PRR3_MEGNR</name>
<gene>
    <name evidence="2" type="ORF">MNOR_LOCUS3747</name>
</gene>
<sequence length="853" mass="96604">MEDEISTTLMGLVEMDPKAASRELSSMERVRLARSCRNAVSGACRKTSKIDTKDCFANVEAISQHVKIKLSNADIKIIHEDKMVNNHCIKDISSVSTLVDVESQVVYIGHCSVRNKIIAVVLSFGSLKCARALVNNLQQNQKVVQRSEQFQAKDMAGVCANTLRLSSGEEISIKKLDEDHPNTHNLPVTNTDNQTTINPLTDRIFVSHSNESRNETTGDIKGNESNNETGTTLQASMPQLQEYPKETSLSSNNSESFAENVSVSSIDKSDNNSTDKVENMAAPIPQTFEPLLILQPDSISNNSESLAENVLLSTIDKLENISKDNAENMAAPIPQTFAPLLSLQPDNLPKATDSLKKDTSLVTKEIIYLDPSHVNKDKGKKQSKLGELPPTKVATMEFKSSDSDKRDNQNNNNKLKSIDENTTKEVSATEDKICTNKPENKSKKKSFLSSLKVSRSRKKKYRHQPHIQFLISQINSTDIIGETHRNSISSGETQSNSSSTGEPIYIENHNEYIKITGKGDYISDFSDSEDEYSFHNDDHLYGLLGLKREDQERIYFDFSENESIPGDTPEEQNCNQINYLLNDEYMYLETTKLLAVGKDSFPEEIQLLLEPLESLPEFHDNLYRSLYDGLNDSSIIAKAFLDRIDSFPLYESILVNSFEVERIINILPESEKTSFVHLLEPLKIARRRLQFYFTILDSMLKLTPSRNNTLQEAADMIRGYCQRADTTILISSIRNSPINLHVFKPLLLHSCFNMTGCKLEETKMYRVLLFETLMVVTVVNKHYNDYLFDIRIELAHLKSDEGDNIFSLEIEKSVFKNEKYVFKTTENCIKKMWCKEIADIQNKYLEKVENTLT</sequence>
<dbReference type="Gene3D" id="1.20.900.10">
    <property type="entry name" value="Dbl homology (DH) domain"/>
    <property type="match status" value="1"/>
</dbReference>
<feature type="region of interest" description="Disordered" evidence="1">
    <location>
        <begin position="397"/>
        <end position="459"/>
    </location>
</feature>
<dbReference type="Gene3D" id="2.30.29.30">
    <property type="entry name" value="Pleckstrin-homology domain (PH domain)/Phosphotyrosine-binding domain (PTB)"/>
    <property type="match status" value="1"/>
</dbReference>
<dbReference type="EMBL" id="CAXKWB010001312">
    <property type="protein sequence ID" value="CAL4063995.1"/>
    <property type="molecule type" value="Genomic_DNA"/>
</dbReference>
<organism evidence="2 3">
    <name type="scientific">Meganyctiphanes norvegica</name>
    <name type="common">Northern krill</name>
    <name type="synonym">Thysanopoda norvegica</name>
    <dbReference type="NCBI Taxonomy" id="48144"/>
    <lineage>
        <taxon>Eukaryota</taxon>
        <taxon>Metazoa</taxon>
        <taxon>Ecdysozoa</taxon>
        <taxon>Arthropoda</taxon>
        <taxon>Crustacea</taxon>
        <taxon>Multicrustacea</taxon>
        <taxon>Malacostraca</taxon>
        <taxon>Eumalacostraca</taxon>
        <taxon>Eucarida</taxon>
        <taxon>Euphausiacea</taxon>
        <taxon>Euphausiidae</taxon>
        <taxon>Meganyctiphanes</taxon>
    </lineage>
</organism>
<feature type="compositionally biased region" description="Basic and acidic residues" evidence="1">
    <location>
        <begin position="416"/>
        <end position="441"/>
    </location>
</feature>
<evidence type="ECO:0008006" key="4">
    <source>
        <dbReference type="Google" id="ProtNLM"/>
    </source>
</evidence>
<evidence type="ECO:0000313" key="3">
    <source>
        <dbReference type="Proteomes" id="UP001497623"/>
    </source>
</evidence>
<feature type="region of interest" description="Disordered" evidence="1">
    <location>
        <begin position="243"/>
        <end position="276"/>
    </location>
</feature>
<dbReference type="InterPro" id="IPR035899">
    <property type="entry name" value="DBL_dom_sf"/>
</dbReference>
<feature type="compositionally biased region" description="Basic and acidic residues" evidence="1">
    <location>
        <begin position="399"/>
        <end position="408"/>
    </location>
</feature>
<reference evidence="2 3" key="1">
    <citation type="submission" date="2024-05" db="EMBL/GenBank/DDBJ databases">
        <authorList>
            <person name="Wallberg A."/>
        </authorList>
    </citation>
    <scope>NUCLEOTIDE SEQUENCE [LARGE SCALE GENOMIC DNA]</scope>
</reference>
<dbReference type="InterPro" id="IPR011993">
    <property type="entry name" value="PH-like_dom_sf"/>
</dbReference>
<accession>A0AAV2PRR3</accession>
<feature type="compositionally biased region" description="Basic and acidic residues" evidence="1">
    <location>
        <begin position="267"/>
        <end position="276"/>
    </location>
</feature>
<feature type="region of interest" description="Disordered" evidence="1">
    <location>
        <begin position="206"/>
        <end position="231"/>
    </location>
</feature>
<dbReference type="Proteomes" id="UP001497623">
    <property type="component" value="Unassembled WGS sequence"/>
</dbReference>
<feature type="compositionally biased region" description="Basic and acidic residues" evidence="1">
    <location>
        <begin position="210"/>
        <end position="222"/>
    </location>
</feature>
<comment type="caution">
    <text evidence="2">The sequence shown here is derived from an EMBL/GenBank/DDBJ whole genome shotgun (WGS) entry which is preliminary data.</text>
</comment>
<feature type="compositionally biased region" description="Polar residues" evidence="1">
    <location>
        <begin position="247"/>
        <end position="266"/>
    </location>
</feature>
<dbReference type="SUPFAM" id="SSF48065">
    <property type="entry name" value="DBL homology domain (DH-domain)"/>
    <property type="match status" value="1"/>
</dbReference>
<proteinExistence type="predicted"/>
<keyword evidence="3" id="KW-1185">Reference proteome</keyword>